<protein>
    <submittedName>
        <fullName evidence="1">Uncharacterized protein</fullName>
    </submittedName>
</protein>
<sequence length="47" mass="5186">MTDSASIIDDYIGYYECQCGKGFLSEADARDHIQQCSAMPHVGTTQK</sequence>
<accession>U1NCJ0</accession>
<name>U1NCJ0_9EURY</name>
<dbReference type="Proteomes" id="UP000030710">
    <property type="component" value="Unassembled WGS sequence"/>
</dbReference>
<dbReference type="AlphaFoldDB" id="U1NCJ0"/>
<proteinExistence type="predicted"/>
<dbReference type="HOGENOM" id="CLU_3163062_0_0_2"/>
<evidence type="ECO:0000313" key="1">
    <source>
        <dbReference type="EMBL" id="ERG94650.1"/>
    </source>
</evidence>
<dbReference type="eggNOG" id="arCOG12162">
    <property type="taxonomic scope" value="Archaea"/>
</dbReference>
<dbReference type="EMBL" id="KE356561">
    <property type="protein sequence ID" value="ERG94650.1"/>
    <property type="molecule type" value="Genomic_DNA"/>
</dbReference>
<evidence type="ECO:0000313" key="2">
    <source>
        <dbReference type="Proteomes" id="UP000030710"/>
    </source>
</evidence>
<gene>
    <name evidence="1" type="ORF">J07HQW2_01087</name>
</gene>
<organism evidence="1 2">
    <name type="scientific">Haloquadratum walsbyi J07HQW2</name>
    <dbReference type="NCBI Taxonomy" id="1238425"/>
    <lineage>
        <taxon>Archaea</taxon>
        <taxon>Methanobacteriati</taxon>
        <taxon>Methanobacteriota</taxon>
        <taxon>Stenosarchaea group</taxon>
        <taxon>Halobacteria</taxon>
        <taxon>Halobacteriales</taxon>
        <taxon>Haloferacaceae</taxon>
        <taxon>Haloquadratum</taxon>
    </lineage>
</organism>
<reference evidence="1 2" key="1">
    <citation type="journal article" date="2013" name="PLoS ONE">
        <title>Assembly-driven community genomics of a hypersaline microbial ecosystem.</title>
        <authorList>
            <person name="Podell S."/>
            <person name="Ugalde J.A."/>
            <person name="Narasingarao P."/>
            <person name="Banfield J.F."/>
            <person name="Heidelberg K.B."/>
            <person name="Allen E.E."/>
        </authorList>
    </citation>
    <scope>NUCLEOTIDE SEQUENCE [LARGE SCALE GENOMIC DNA]</scope>
    <source>
        <strain evidence="2">J07HQW2</strain>
    </source>
</reference>